<dbReference type="STRING" id="78410.A0A0P7BPW5"/>
<sequence length="401" mass="43975">MPYNTRRKSLSLPSLGIHVPMTHAARDAARDAARAAAASKGSSRTSPSASASLSPPTSRPESADAPPSKRRKRAHTDDSLIEQTPPPSPPADSSMADADSSSKIDLDRINDDIVEAVVVQLQSTANRPHLVKELATVLAQRLTSVQHSANPCAIISSRLASYLKRACWSTSAPCPLAKELEAIHPRRTYYFLTTCPRQPLLDSSSILPSRQSVVTPSVSLTDDSGSDDADARRRELSPSPEVDLSPHQFEDVDDDFAMPATPIGSFHFQQRHMPSRRVSRHNSPPLEKDEREFTQTADVLQKRKLNEEAPVSESVDRSSSFEYGYRDDIWFGDHRMVGPTAFITSPSIKTSGMSSGLSNIMSSARKEDEAESWLKLTKLLEWDKGAESIEIDELDGLLDSC</sequence>
<reference evidence="3 4" key="1">
    <citation type="submission" date="2015-09" db="EMBL/GenBank/DDBJ databases">
        <title>Draft genome of a European isolate of the apple canker pathogen Neonectria ditissima.</title>
        <authorList>
            <person name="Gomez-Cortecero A."/>
            <person name="Harrison R.J."/>
            <person name="Armitage A.D."/>
        </authorList>
    </citation>
    <scope>NUCLEOTIDE SEQUENCE [LARGE SCALE GENOMIC DNA]</scope>
    <source>
        <strain evidence="3 4">R09/05</strain>
    </source>
</reference>
<feature type="compositionally biased region" description="Basic and acidic residues" evidence="1">
    <location>
        <begin position="24"/>
        <end position="33"/>
    </location>
</feature>
<dbReference type="AlphaFoldDB" id="A0A0P7BPW5"/>
<comment type="caution">
    <text evidence="3">The sequence shown here is derived from an EMBL/GenBank/DDBJ whole genome shotgun (WGS) entry which is preliminary data.</text>
</comment>
<feature type="compositionally biased region" description="Low complexity" evidence="1">
    <location>
        <begin position="34"/>
        <end position="60"/>
    </location>
</feature>
<feature type="compositionally biased region" description="Polar residues" evidence="1">
    <location>
        <begin position="212"/>
        <end position="221"/>
    </location>
</feature>
<accession>A0A0P7BPW5</accession>
<dbReference type="EMBL" id="LKCW01000041">
    <property type="protein sequence ID" value="KPM42878.1"/>
    <property type="molecule type" value="Genomic_DNA"/>
</dbReference>
<organism evidence="3 4">
    <name type="scientific">Neonectria ditissima</name>
    <dbReference type="NCBI Taxonomy" id="78410"/>
    <lineage>
        <taxon>Eukaryota</taxon>
        <taxon>Fungi</taxon>
        <taxon>Dikarya</taxon>
        <taxon>Ascomycota</taxon>
        <taxon>Pezizomycotina</taxon>
        <taxon>Sordariomycetes</taxon>
        <taxon>Hypocreomycetidae</taxon>
        <taxon>Hypocreales</taxon>
        <taxon>Nectriaceae</taxon>
        <taxon>Neonectria</taxon>
    </lineage>
</organism>
<feature type="region of interest" description="Disordered" evidence="1">
    <location>
        <begin position="267"/>
        <end position="291"/>
    </location>
</feature>
<evidence type="ECO:0000259" key="2">
    <source>
        <dbReference type="Pfam" id="PF25318"/>
    </source>
</evidence>
<feature type="region of interest" description="Disordered" evidence="1">
    <location>
        <begin position="212"/>
        <end position="247"/>
    </location>
</feature>
<evidence type="ECO:0000313" key="3">
    <source>
        <dbReference type="EMBL" id="KPM42878.1"/>
    </source>
</evidence>
<feature type="compositionally biased region" description="Basic residues" evidence="1">
    <location>
        <begin position="269"/>
        <end position="280"/>
    </location>
</feature>
<feature type="domain" description="GDS1 winged helix" evidence="2">
    <location>
        <begin position="105"/>
        <end position="199"/>
    </location>
</feature>
<evidence type="ECO:0000256" key="1">
    <source>
        <dbReference type="SAM" id="MobiDB-lite"/>
    </source>
</evidence>
<feature type="region of interest" description="Disordered" evidence="1">
    <location>
        <begin position="23"/>
        <end position="101"/>
    </location>
</feature>
<dbReference type="InterPro" id="IPR057511">
    <property type="entry name" value="WH_GDS1"/>
</dbReference>
<evidence type="ECO:0000313" key="4">
    <source>
        <dbReference type="Proteomes" id="UP000050424"/>
    </source>
</evidence>
<protein>
    <recommendedName>
        <fullName evidence="2">GDS1 winged helix domain-containing protein</fullName>
    </recommendedName>
</protein>
<dbReference type="Pfam" id="PF25318">
    <property type="entry name" value="WHD_GDS1"/>
    <property type="match status" value="1"/>
</dbReference>
<proteinExistence type="predicted"/>
<name>A0A0P7BPW5_9HYPO</name>
<dbReference type="OrthoDB" id="4150221at2759"/>
<keyword evidence="4" id="KW-1185">Reference proteome</keyword>
<dbReference type="Proteomes" id="UP000050424">
    <property type="component" value="Unassembled WGS sequence"/>
</dbReference>
<gene>
    <name evidence="3" type="ORF">AK830_g3702</name>
</gene>